<proteinExistence type="predicted"/>
<evidence type="ECO:0000313" key="1">
    <source>
        <dbReference type="EMBL" id="QDT33628.1"/>
    </source>
</evidence>
<organism evidence="1 2">
    <name type="scientific">Thalassoglobus polymorphus</name>
    <dbReference type="NCBI Taxonomy" id="2527994"/>
    <lineage>
        <taxon>Bacteria</taxon>
        <taxon>Pseudomonadati</taxon>
        <taxon>Planctomycetota</taxon>
        <taxon>Planctomycetia</taxon>
        <taxon>Planctomycetales</taxon>
        <taxon>Planctomycetaceae</taxon>
        <taxon>Thalassoglobus</taxon>
    </lineage>
</organism>
<dbReference type="Proteomes" id="UP000315724">
    <property type="component" value="Chromosome"/>
</dbReference>
<protein>
    <submittedName>
        <fullName evidence="1">Uncharacterized protein</fullName>
    </submittedName>
</protein>
<dbReference type="AlphaFoldDB" id="A0A517QPQ9"/>
<gene>
    <name evidence="1" type="ORF">Mal48_28820</name>
</gene>
<name>A0A517QPQ9_9PLAN</name>
<keyword evidence="2" id="KW-1185">Reference proteome</keyword>
<sequence>MPLIRICIPACCRNKYRPGPARNRLLEQFALPCAREERVSLEKMLFTTRQILQTHSKDVLAKREDSL</sequence>
<evidence type="ECO:0000313" key="2">
    <source>
        <dbReference type="Proteomes" id="UP000315724"/>
    </source>
</evidence>
<dbReference type="KEGG" id="tpol:Mal48_28820"/>
<reference evidence="1 2" key="1">
    <citation type="submission" date="2019-02" db="EMBL/GenBank/DDBJ databases">
        <title>Deep-cultivation of Planctomycetes and their phenomic and genomic characterization uncovers novel biology.</title>
        <authorList>
            <person name="Wiegand S."/>
            <person name="Jogler M."/>
            <person name="Boedeker C."/>
            <person name="Pinto D."/>
            <person name="Vollmers J."/>
            <person name="Rivas-Marin E."/>
            <person name="Kohn T."/>
            <person name="Peeters S.H."/>
            <person name="Heuer A."/>
            <person name="Rast P."/>
            <person name="Oberbeckmann S."/>
            <person name="Bunk B."/>
            <person name="Jeske O."/>
            <person name="Meyerdierks A."/>
            <person name="Storesund J.E."/>
            <person name="Kallscheuer N."/>
            <person name="Luecker S."/>
            <person name="Lage O.M."/>
            <person name="Pohl T."/>
            <person name="Merkel B.J."/>
            <person name="Hornburger P."/>
            <person name="Mueller R.-W."/>
            <person name="Bruemmer F."/>
            <person name="Labrenz M."/>
            <person name="Spormann A.M."/>
            <person name="Op den Camp H."/>
            <person name="Overmann J."/>
            <person name="Amann R."/>
            <person name="Jetten M.S.M."/>
            <person name="Mascher T."/>
            <person name="Medema M.H."/>
            <person name="Devos D.P."/>
            <person name="Kaster A.-K."/>
            <person name="Ovreas L."/>
            <person name="Rohde M."/>
            <person name="Galperin M.Y."/>
            <person name="Jogler C."/>
        </authorList>
    </citation>
    <scope>NUCLEOTIDE SEQUENCE [LARGE SCALE GENOMIC DNA]</scope>
    <source>
        <strain evidence="1 2">Mal48</strain>
    </source>
</reference>
<accession>A0A517QPQ9</accession>
<dbReference type="EMBL" id="CP036267">
    <property type="protein sequence ID" value="QDT33628.1"/>
    <property type="molecule type" value="Genomic_DNA"/>
</dbReference>